<organism evidence="1 2">
    <name type="scientific">Flagellimonas eckloniae</name>
    <dbReference type="NCBI Taxonomy" id="346185"/>
    <lineage>
        <taxon>Bacteria</taxon>
        <taxon>Pseudomonadati</taxon>
        <taxon>Bacteroidota</taxon>
        <taxon>Flavobacteriia</taxon>
        <taxon>Flavobacteriales</taxon>
        <taxon>Flavobacteriaceae</taxon>
        <taxon>Flagellimonas</taxon>
    </lineage>
</organism>
<sequence length="115" mass="12417">MGFEVLQNGENVFDFGSYSGDDVVIDDTNAQTAVEFLSSINDRPALLIQDSDWTAGNYNYAVALGDDDSFTIRTTFELSDDSECCGGIPFLTAIEINDVEINLAEVSGGVFTVNL</sequence>
<comment type="caution">
    <text evidence="1">The sequence shown here is derived from an EMBL/GenBank/DDBJ whole genome shotgun (WGS) entry which is preliminary data.</text>
</comment>
<dbReference type="AlphaFoldDB" id="A0A0Q0XJN6"/>
<protein>
    <submittedName>
        <fullName evidence="1">Uncharacterized protein</fullName>
    </submittedName>
</protein>
<name>A0A0Q0XJN6_9FLAO</name>
<evidence type="ECO:0000313" key="1">
    <source>
        <dbReference type="EMBL" id="KQC31119.1"/>
    </source>
</evidence>
<gene>
    <name evidence="1" type="ORF">AAY42_15385</name>
</gene>
<reference evidence="1 2" key="1">
    <citation type="submission" date="2015-04" db="EMBL/GenBank/DDBJ databases">
        <title>Complete genome of flavobacterium.</title>
        <authorList>
            <person name="Kwon Y.M."/>
            <person name="Kim S.-J."/>
        </authorList>
    </citation>
    <scope>NUCLEOTIDE SEQUENCE [LARGE SCALE GENOMIC DNA]</scope>
    <source>
        <strain evidence="1 2">DK169</strain>
    </source>
</reference>
<evidence type="ECO:0000313" key="2">
    <source>
        <dbReference type="Proteomes" id="UP000050827"/>
    </source>
</evidence>
<dbReference type="EMBL" id="LCTZ01000002">
    <property type="protein sequence ID" value="KQC31119.1"/>
    <property type="molecule type" value="Genomic_DNA"/>
</dbReference>
<dbReference type="Proteomes" id="UP000050827">
    <property type="component" value="Unassembled WGS sequence"/>
</dbReference>
<accession>A0A0Q0XJN6</accession>
<keyword evidence="2" id="KW-1185">Reference proteome</keyword>
<proteinExistence type="predicted"/>